<protein>
    <recommendedName>
        <fullName evidence="2">hydroxymethylpyrimidine kinase</fullName>
        <ecNumber evidence="2">2.7.1.49</ecNumber>
    </recommendedName>
</protein>
<keyword evidence="5" id="KW-1185">Reference proteome</keyword>
<organism evidence="4 5">
    <name type="scientific">endosymbiont of Escarpia spicata</name>
    <dbReference type="NCBI Taxonomy" id="2200908"/>
    <lineage>
        <taxon>Bacteria</taxon>
        <taxon>Pseudomonadati</taxon>
        <taxon>Pseudomonadota</taxon>
        <taxon>Gammaproteobacteria</taxon>
        <taxon>sulfur-oxidizing symbionts</taxon>
    </lineage>
</organism>
<dbReference type="Proteomes" id="UP000254771">
    <property type="component" value="Unassembled WGS sequence"/>
</dbReference>
<dbReference type="GO" id="GO:0005829">
    <property type="term" value="C:cytosol"/>
    <property type="evidence" value="ECO:0007669"/>
    <property type="project" value="TreeGrafter"/>
</dbReference>
<accession>A0A370DKJ6</accession>
<evidence type="ECO:0000313" key="4">
    <source>
        <dbReference type="EMBL" id="RDH85419.1"/>
    </source>
</evidence>
<evidence type="ECO:0000259" key="3">
    <source>
        <dbReference type="Pfam" id="PF08543"/>
    </source>
</evidence>
<gene>
    <name evidence="4" type="ORF">DIZ78_10750</name>
</gene>
<dbReference type="GO" id="GO:0009229">
    <property type="term" value="P:thiamine diphosphate biosynthetic process"/>
    <property type="evidence" value="ECO:0007669"/>
    <property type="project" value="UniProtKB-UniPathway"/>
</dbReference>
<name>A0A370DKJ6_9GAMM</name>
<dbReference type="AlphaFoldDB" id="A0A370DKJ6"/>
<keyword evidence="4" id="KW-0808">Transferase</keyword>
<dbReference type="InterPro" id="IPR013749">
    <property type="entry name" value="PM/HMP-P_kinase-1"/>
</dbReference>
<dbReference type="InterPro" id="IPR004399">
    <property type="entry name" value="HMP/HMP-P_kinase_dom"/>
</dbReference>
<comment type="caution">
    <text evidence="4">The sequence shown here is derived from an EMBL/GenBank/DDBJ whole genome shotgun (WGS) entry which is preliminary data.</text>
</comment>
<dbReference type="EMBL" id="QFXE01000013">
    <property type="protein sequence ID" value="RDH85419.1"/>
    <property type="molecule type" value="Genomic_DNA"/>
</dbReference>
<evidence type="ECO:0000313" key="5">
    <source>
        <dbReference type="Proteomes" id="UP000254771"/>
    </source>
</evidence>
<dbReference type="CDD" id="cd01169">
    <property type="entry name" value="HMPP_kinase"/>
    <property type="match status" value="1"/>
</dbReference>
<dbReference type="GO" id="GO:0008972">
    <property type="term" value="F:phosphomethylpyrimidine kinase activity"/>
    <property type="evidence" value="ECO:0007669"/>
    <property type="project" value="InterPro"/>
</dbReference>
<evidence type="ECO:0000256" key="2">
    <source>
        <dbReference type="ARBA" id="ARBA00012135"/>
    </source>
</evidence>
<keyword evidence="4" id="KW-0418">Kinase</keyword>
<dbReference type="InterPro" id="IPR029056">
    <property type="entry name" value="Ribokinase-like"/>
</dbReference>
<proteinExistence type="predicted"/>
<evidence type="ECO:0000256" key="1">
    <source>
        <dbReference type="ARBA" id="ARBA00004948"/>
    </source>
</evidence>
<reference evidence="4 5" key="1">
    <citation type="journal article" date="2018" name="ISME J.">
        <title>Endosymbiont genomes yield clues of tubeworm success.</title>
        <authorList>
            <person name="Li Y."/>
            <person name="Liles M.R."/>
            <person name="Halanych K.M."/>
        </authorList>
    </citation>
    <scope>NUCLEOTIDE SEQUENCE [LARGE SCALE GENOMIC DNA]</scope>
    <source>
        <strain evidence="4">A1462</strain>
    </source>
</reference>
<dbReference type="PANTHER" id="PTHR20858:SF17">
    <property type="entry name" value="HYDROXYMETHYLPYRIMIDINE_PHOSPHOMETHYLPYRIMIDINE KINASE THI20-RELATED"/>
    <property type="match status" value="1"/>
</dbReference>
<feature type="domain" description="Pyridoxamine kinase/Phosphomethylpyrimidine kinase" evidence="3">
    <location>
        <begin position="18"/>
        <end position="252"/>
    </location>
</feature>
<comment type="pathway">
    <text evidence="1">Cofactor biosynthesis; thiamine diphosphate biosynthesis.</text>
</comment>
<dbReference type="GO" id="GO:0008902">
    <property type="term" value="F:hydroxymethylpyrimidine kinase activity"/>
    <property type="evidence" value="ECO:0007669"/>
    <property type="project" value="UniProtKB-EC"/>
</dbReference>
<dbReference type="GO" id="GO:0009228">
    <property type="term" value="P:thiamine biosynthetic process"/>
    <property type="evidence" value="ECO:0007669"/>
    <property type="project" value="InterPro"/>
</dbReference>
<dbReference type="SUPFAM" id="SSF53613">
    <property type="entry name" value="Ribokinase-like"/>
    <property type="match status" value="1"/>
</dbReference>
<dbReference type="Gene3D" id="3.40.1190.20">
    <property type="match status" value="1"/>
</dbReference>
<dbReference type="EC" id="2.7.1.49" evidence="2"/>
<dbReference type="Pfam" id="PF08543">
    <property type="entry name" value="Phos_pyr_kin"/>
    <property type="match status" value="1"/>
</dbReference>
<sequence>MKPSSRKLPVVLAIGGHDPGGGAGIQADIEAVGANGCHCSTAITCLTLQDSCNVQAVMPLPAEQVIAQAETVLKDCQVSVIKIGLLGDAVIAHAIADLLQEHENIPVVLDPVLAAGGGTPLATESLLSAIRQQLLPLCTLITPNSPEARRLAPHEETLEQCAHALLKSGTEHVLITGTHEQSDRVTNRLYDKTGLLNQADWQRLPGEYHGSGCTLAAAIAANMASGKDLIEAVNSAQQYTWKSLRDGFRSGRCQSLPDRLQRHSNQPET</sequence>
<dbReference type="UniPathway" id="UPA00060">
    <property type="reaction ID" value="UER00138"/>
</dbReference>
<dbReference type="PANTHER" id="PTHR20858">
    <property type="entry name" value="PHOSPHOMETHYLPYRIMIDINE KINASE"/>
    <property type="match status" value="1"/>
</dbReference>